<feature type="domain" description="Ryanodine Receptor TM 4-6" evidence="3">
    <location>
        <begin position="73"/>
        <end position="226"/>
    </location>
</feature>
<accession>A0A8S9ZCN3</accession>
<feature type="compositionally biased region" description="Polar residues" evidence="1">
    <location>
        <begin position="8"/>
        <end position="23"/>
    </location>
</feature>
<protein>
    <recommendedName>
        <fullName evidence="3">Ryanodine Receptor TM 4-6 domain-containing protein</fullName>
    </recommendedName>
</protein>
<gene>
    <name evidence="4" type="ORF">Mgra_00010293</name>
</gene>
<evidence type="ECO:0000256" key="1">
    <source>
        <dbReference type="SAM" id="MobiDB-lite"/>
    </source>
</evidence>
<evidence type="ECO:0000313" key="5">
    <source>
        <dbReference type="Proteomes" id="UP000605970"/>
    </source>
</evidence>
<feature type="non-terminal residue" evidence="4">
    <location>
        <position position="1"/>
    </location>
</feature>
<feature type="transmembrane region" description="Helical" evidence="2">
    <location>
        <begin position="115"/>
        <end position="132"/>
    </location>
</feature>
<keyword evidence="2" id="KW-0472">Membrane</keyword>
<feature type="transmembrane region" description="Helical" evidence="2">
    <location>
        <begin position="379"/>
        <end position="404"/>
    </location>
</feature>
<dbReference type="GO" id="GO:0034704">
    <property type="term" value="C:calcium channel complex"/>
    <property type="evidence" value="ECO:0007669"/>
    <property type="project" value="TreeGrafter"/>
</dbReference>
<dbReference type="GO" id="GO:0030018">
    <property type="term" value="C:Z disc"/>
    <property type="evidence" value="ECO:0007669"/>
    <property type="project" value="TreeGrafter"/>
</dbReference>
<evidence type="ECO:0000256" key="2">
    <source>
        <dbReference type="SAM" id="Phobius"/>
    </source>
</evidence>
<evidence type="ECO:0000313" key="4">
    <source>
        <dbReference type="EMBL" id="KAF7623367.1"/>
    </source>
</evidence>
<dbReference type="GO" id="GO:0005790">
    <property type="term" value="C:smooth endoplasmic reticulum"/>
    <property type="evidence" value="ECO:0007669"/>
    <property type="project" value="TreeGrafter"/>
</dbReference>
<comment type="caution">
    <text evidence="4">The sequence shown here is derived from an EMBL/GenBank/DDBJ whole genome shotgun (WGS) entry which is preliminary data.</text>
</comment>
<dbReference type="Pfam" id="PF06459">
    <property type="entry name" value="RR_TM4-6"/>
    <property type="match status" value="1"/>
</dbReference>
<feature type="transmembrane region" description="Helical" evidence="2">
    <location>
        <begin position="199"/>
        <end position="221"/>
    </location>
</feature>
<dbReference type="GO" id="GO:0006874">
    <property type="term" value="P:intracellular calcium ion homeostasis"/>
    <property type="evidence" value="ECO:0007669"/>
    <property type="project" value="InterPro"/>
</dbReference>
<organism evidence="4 5">
    <name type="scientific">Meloidogyne graminicola</name>
    <dbReference type="NCBI Taxonomy" id="189291"/>
    <lineage>
        <taxon>Eukaryota</taxon>
        <taxon>Metazoa</taxon>
        <taxon>Ecdysozoa</taxon>
        <taxon>Nematoda</taxon>
        <taxon>Chromadorea</taxon>
        <taxon>Rhabditida</taxon>
        <taxon>Tylenchina</taxon>
        <taxon>Tylenchomorpha</taxon>
        <taxon>Tylenchoidea</taxon>
        <taxon>Meloidogynidae</taxon>
        <taxon>Meloidogyninae</taxon>
        <taxon>Meloidogyne</taxon>
    </lineage>
</organism>
<name>A0A8S9ZCN3_9BILA</name>
<reference evidence="4" key="1">
    <citation type="journal article" date="2020" name="Ecol. Evol.">
        <title>Genome structure and content of the rice root-knot nematode (Meloidogyne graminicola).</title>
        <authorList>
            <person name="Phan N.T."/>
            <person name="Danchin E.G.J."/>
            <person name="Klopp C."/>
            <person name="Perfus-Barbeoch L."/>
            <person name="Kozlowski D.K."/>
            <person name="Koutsovoulos G.D."/>
            <person name="Lopez-Roques C."/>
            <person name="Bouchez O."/>
            <person name="Zahm M."/>
            <person name="Besnard G."/>
            <person name="Bellafiore S."/>
        </authorList>
    </citation>
    <scope>NUCLEOTIDE SEQUENCE</scope>
    <source>
        <strain evidence="4">VN-18</strain>
    </source>
</reference>
<dbReference type="PANTHER" id="PTHR46399:SF8">
    <property type="entry name" value="B30.2_SPRY DOMAIN-CONTAINING PROTEIN"/>
    <property type="match status" value="1"/>
</dbReference>
<keyword evidence="5" id="KW-1185">Reference proteome</keyword>
<feature type="non-terminal residue" evidence="4">
    <location>
        <position position="409"/>
    </location>
</feature>
<dbReference type="GO" id="GO:0014808">
    <property type="term" value="P:release of sequestered calcium ion into cytosol by sarcoplasmic reticulum"/>
    <property type="evidence" value="ECO:0007669"/>
    <property type="project" value="TreeGrafter"/>
</dbReference>
<dbReference type="AlphaFoldDB" id="A0A8S9ZCN3"/>
<feature type="transmembrane region" description="Helical" evidence="2">
    <location>
        <begin position="337"/>
        <end position="359"/>
    </location>
</feature>
<proteinExistence type="predicted"/>
<dbReference type="GO" id="GO:0042383">
    <property type="term" value="C:sarcolemma"/>
    <property type="evidence" value="ECO:0007669"/>
    <property type="project" value="TreeGrafter"/>
</dbReference>
<sequence length="409" mass="47668">PSSDKRKTSTGSQKVRISPSINENEGKNGNRPSLDSSTIQMHRPSIYDFQSLFGGGGSAYFTELQHQQQQLLAQQQHQQQLAFYEPKIAEQFNSRRSRSSLLNILARNYKTVEKITLCLAFFINVILLFHRVDIIKKEKDYSSTSSFNQIESVIKKGGKNYENDEDNENEENVLETIYITGMTLPYVSYEITGWILSQVLYWLSVLHAIASIALLVSFYQLKIPLITFKKRKEVARKLMFDGYWITEDESGNNEERGIIDTLFDRIVISSKSFPMKYWDKFVRRKTKLKYREQVDEETLDLLLGAERSPGDNSFDYRYSCWLWLGVILTNRQFLYRVCYLICSLLGVFISPFFYAFLLIDVVLSFPMLKAILQSVTHNLQQLILTIMMTLVVVYLYTVVAFNFFRKFYV</sequence>
<dbReference type="InterPro" id="IPR009460">
    <property type="entry name" value="Ryanrecept_TM4-6"/>
</dbReference>
<feature type="region of interest" description="Disordered" evidence="1">
    <location>
        <begin position="1"/>
        <end position="37"/>
    </location>
</feature>
<dbReference type="GO" id="GO:0005219">
    <property type="term" value="F:ryanodine-sensitive calcium-release channel activity"/>
    <property type="evidence" value="ECO:0007669"/>
    <property type="project" value="InterPro"/>
</dbReference>
<keyword evidence="2" id="KW-0812">Transmembrane</keyword>
<dbReference type="PANTHER" id="PTHR46399">
    <property type="entry name" value="B30.2/SPRY DOMAIN-CONTAINING PROTEIN"/>
    <property type="match status" value="1"/>
</dbReference>
<dbReference type="InterPro" id="IPR015925">
    <property type="entry name" value="Ryanodine_IP3_receptor"/>
</dbReference>
<dbReference type="OrthoDB" id="300855at2759"/>
<keyword evidence="2" id="KW-1133">Transmembrane helix</keyword>
<evidence type="ECO:0000259" key="3">
    <source>
        <dbReference type="Pfam" id="PF06459"/>
    </source>
</evidence>
<dbReference type="Proteomes" id="UP000605970">
    <property type="component" value="Unassembled WGS sequence"/>
</dbReference>
<dbReference type="EMBL" id="JABEBT010000262">
    <property type="protein sequence ID" value="KAF7623367.1"/>
    <property type="molecule type" value="Genomic_DNA"/>
</dbReference>
<dbReference type="GO" id="GO:0033017">
    <property type="term" value="C:sarcoplasmic reticulum membrane"/>
    <property type="evidence" value="ECO:0007669"/>
    <property type="project" value="TreeGrafter"/>
</dbReference>
<dbReference type="GO" id="GO:0006941">
    <property type="term" value="P:striated muscle contraction"/>
    <property type="evidence" value="ECO:0007669"/>
    <property type="project" value="TreeGrafter"/>
</dbReference>